<organism evidence="2 3">
    <name type="scientific">Candidatus Uhrbacteria bacterium RIFOXYC2_FULL_47_19</name>
    <dbReference type="NCBI Taxonomy" id="1802424"/>
    <lineage>
        <taxon>Bacteria</taxon>
        <taxon>Candidatus Uhriibacteriota</taxon>
    </lineage>
</organism>
<evidence type="ECO:0000313" key="2">
    <source>
        <dbReference type="EMBL" id="OGM00139.1"/>
    </source>
</evidence>
<evidence type="ECO:0000313" key="3">
    <source>
        <dbReference type="Proteomes" id="UP000176988"/>
    </source>
</evidence>
<dbReference type="AlphaFoldDB" id="A0A1F7WCP0"/>
<sequence>MFPDVDPDLVVVRAEGIGSVCLATLRSPFALVVGQGTVGRTARRGLIFVAGPIAAEGQTDSAVSRTVLTELPITADIVAAVNRTAATIFGAGVTTLVTVAGSIPTEGTDTTVSRAGVAVFVTFADIVATDRRTNAAIRRAGVAVFVTFADIVATDRRTNAAIRCAVVAAFMLVAGSIPTEGTDTAVSRAGVAVFVFTADTVATPRYRHALASIADLVLGTGQTCVNVGAGVIVMHTDELKPICIAHPSATFALILFEPTVRGTIGRRLALVAGTIAAPGRQRAVLGTELVVLPQSTFTIATTLGRTVDDGDSVDCDRAGRLLHGAAGQHDEYKTHHQHGKERTHGNTSLLLCAMKHSRDNVPPPFRGNSTKRRRNAPNKPTLSRYIDELADLFTMSEQKRQLLSQNNQSAPKK</sequence>
<feature type="region of interest" description="Disordered" evidence="1">
    <location>
        <begin position="357"/>
        <end position="382"/>
    </location>
</feature>
<proteinExistence type="predicted"/>
<evidence type="ECO:0000256" key="1">
    <source>
        <dbReference type="SAM" id="MobiDB-lite"/>
    </source>
</evidence>
<protein>
    <submittedName>
        <fullName evidence="2">Uncharacterized protein</fullName>
    </submittedName>
</protein>
<reference evidence="2 3" key="1">
    <citation type="journal article" date="2016" name="Nat. Commun.">
        <title>Thousands of microbial genomes shed light on interconnected biogeochemical processes in an aquifer system.</title>
        <authorList>
            <person name="Anantharaman K."/>
            <person name="Brown C.T."/>
            <person name="Hug L.A."/>
            <person name="Sharon I."/>
            <person name="Castelle C.J."/>
            <person name="Probst A.J."/>
            <person name="Thomas B.C."/>
            <person name="Singh A."/>
            <person name="Wilkins M.J."/>
            <person name="Karaoz U."/>
            <person name="Brodie E.L."/>
            <person name="Williams K.H."/>
            <person name="Hubbard S.S."/>
            <person name="Banfield J.F."/>
        </authorList>
    </citation>
    <scope>NUCLEOTIDE SEQUENCE [LARGE SCALE GENOMIC DNA]</scope>
</reference>
<accession>A0A1F7WCP0</accession>
<gene>
    <name evidence="2" type="ORF">A2480_03680</name>
</gene>
<dbReference type="EMBL" id="MGFG01000034">
    <property type="protein sequence ID" value="OGM00139.1"/>
    <property type="molecule type" value="Genomic_DNA"/>
</dbReference>
<comment type="caution">
    <text evidence="2">The sequence shown here is derived from an EMBL/GenBank/DDBJ whole genome shotgun (WGS) entry which is preliminary data.</text>
</comment>
<dbReference type="Proteomes" id="UP000176988">
    <property type="component" value="Unassembled WGS sequence"/>
</dbReference>
<name>A0A1F7WCP0_9BACT</name>